<dbReference type="SUPFAM" id="SSF48371">
    <property type="entry name" value="ARM repeat"/>
    <property type="match status" value="1"/>
</dbReference>
<feature type="region of interest" description="Disordered" evidence="4">
    <location>
        <begin position="349"/>
        <end position="372"/>
    </location>
</feature>
<dbReference type="InterPro" id="IPR022577">
    <property type="entry name" value="TBCD_C"/>
</dbReference>
<dbReference type="AlphaFoldDB" id="A0A9Q1C1B7"/>
<dbReference type="GO" id="GO:0007023">
    <property type="term" value="P:post-chaperonin tubulin folding pathway"/>
    <property type="evidence" value="ECO:0007669"/>
    <property type="project" value="InterPro"/>
</dbReference>
<feature type="domain" description="Tubulin-folding cofactor D C-terminal" evidence="5">
    <location>
        <begin position="920"/>
        <end position="1105"/>
    </location>
</feature>
<dbReference type="Pfam" id="PF25767">
    <property type="entry name" value="ARM_TBCD_2nd"/>
    <property type="match status" value="1"/>
</dbReference>
<dbReference type="GO" id="GO:0070830">
    <property type="term" value="P:bicellular tight junction assembly"/>
    <property type="evidence" value="ECO:0007669"/>
    <property type="project" value="TreeGrafter"/>
</dbReference>
<dbReference type="Gene3D" id="1.25.10.10">
    <property type="entry name" value="Leucine-rich Repeat Variant"/>
    <property type="match status" value="2"/>
</dbReference>
<evidence type="ECO:0000256" key="1">
    <source>
        <dbReference type="ARBA" id="ARBA00006853"/>
    </source>
</evidence>
<dbReference type="InterPro" id="IPR011989">
    <property type="entry name" value="ARM-like"/>
</dbReference>
<dbReference type="InterPro" id="IPR058033">
    <property type="entry name" value="ARM_TBCD_2nd"/>
</dbReference>
<name>A0A9Q1C1B7_HOLLE</name>
<evidence type="ECO:0000313" key="8">
    <source>
        <dbReference type="Proteomes" id="UP001152320"/>
    </source>
</evidence>
<keyword evidence="8" id="KW-1185">Reference proteome</keyword>
<comment type="caution">
    <text evidence="7">The sequence shown here is derived from an EMBL/GenBank/DDBJ whole genome shotgun (WGS) entry which is preliminary data.</text>
</comment>
<dbReference type="GO" id="GO:0005096">
    <property type="term" value="F:GTPase activator activity"/>
    <property type="evidence" value="ECO:0007669"/>
    <property type="project" value="InterPro"/>
</dbReference>
<dbReference type="InterPro" id="IPR033162">
    <property type="entry name" value="TBCD"/>
</dbReference>
<dbReference type="GO" id="GO:0000226">
    <property type="term" value="P:microtubule cytoskeleton organization"/>
    <property type="evidence" value="ECO:0007669"/>
    <property type="project" value="TreeGrafter"/>
</dbReference>
<dbReference type="GO" id="GO:0034333">
    <property type="term" value="P:adherens junction assembly"/>
    <property type="evidence" value="ECO:0007669"/>
    <property type="project" value="TreeGrafter"/>
</dbReference>
<organism evidence="7 8">
    <name type="scientific">Holothuria leucospilota</name>
    <name type="common">Black long sea cucumber</name>
    <name type="synonym">Mertensiothuria leucospilota</name>
    <dbReference type="NCBI Taxonomy" id="206669"/>
    <lineage>
        <taxon>Eukaryota</taxon>
        <taxon>Metazoa</taxon>
        <taxon>Echinodermata</taxon>
        <taxon>Eleutherozoa</taxon>
        <taxon>Echinozoa</taxon>
        <taxon>Holothuroidea</taxon>
        <taxon>Aspidochirotacea</taxon>
        <taxon>Aspidochirotida</taxon>
        <taxon>Holothuriidae</taxon>
        <taxon>Holothuria</taxon>
    </lineage>
</organism>
<feature type="domain" description="Tubulin-folding cofactor D ARM repeats" evidence="6">
    <location>
        <begin position="315"/>
        <end position="551"/>
    </location>
</feature>
<dbReference type="InterPro" id="IPR016024">
    <property type="entry name" value="ARM-type_fold"/>
</dbReference>
<reference evidence="7" key="1">
    <citation type="submission" date="2021-10" db="EMBL/GenBank/DDBJ databases">
        <title>Tropical sea cucumber genome reveals ecological adaptation and Cuvierian tubules defense mechanism.</title>
        <authorList>
            <person name="Chen T."/>
        </authorList>
    </citation>
    <scope>NUCLEOTIDE SEQUENCE</scope>
    <source>
        <strain evidence="7">Nanhai2018</strain>
        <tissue evidence="7">Muscle</tissue>
    </source>
</reference>
<keyword evidence="3" id="KW-0143">Chaperone</keyword>
<evidence type="ECO:0000256" key="2">
    <source>
        <dbReference type="ARBA" id="ARBA00015003"/>
    </source>
</evidence>
<dbReference type="PANTHER" id="PTHR12658:SF0">
    <property type="entry name" value="TUBULIN-SPECIFIC CHAPERONE D"/>
    <property type="match status" value="1"/>
</dbReference>
<evidence type="ECO:0000256" key="4">
    <source>
        <dbReference type="SAM" id="MobiDB-lite"/>
    </source>
</evidence>
<sequence length="1215" mass="137749">MAGTNRSINPSDIAKDFKETLLEMDADELREYTRKGSIMDEFLEAQEVKELTESLPQIYNDQILVELALQRFTSIVDKYQEQPHLMDPYLEEMTLRLLNITRRSDIEPQLYHLAFKCLYLITKARGLKTVVRVLPHEVADLEPVLHLLYQQDASDTDTWETRYILFLWMSIICMIPFDMSRLDSNARTETGEVREPTMLRILNIGKRYLSVCDKSRDAAAWMVAKFLTRQDVKNEQLPDFIDWSLKTMMEVEYDTMRGITTLSGILMAMKWFASISNTQAQLFKHGKREDLEEYAPIILEKLIEYKLFDIKNTQIRKFTMKLTQRLGLTFLKAKVASWRYQRGSRSLAENLKSTGPTPAGVNVPTTAPVDEDDDYDVPEEVEDVIEQLLVGLKDKDTVVRWSAAKGIGRVTNRLPQELADQVVESVLELFSTVERDEAWHGGCLALAELGRRGLLLPERLPQVVPVVIRALLYDEKRGACSVGSHVRDAACYVCWSFARAYDPEVIKTHVNQIATALVIATVFDREVSCRKAASAAFQENVGRQGSFPHGIDIVTTADYFAVGSKAKTYLNISVYIAQFKEYTRPLIDHLATVKIAHWDMVIRELAAQALHKLTFKDPEYMKTVLNRIIPLCSGIDLNTRHGATCATGEVVHALSLYAEEQNSCIGDFLDDATIKALKEITVNMEAGEMFKGLTGEILRPAACDLIEKLSLSKLPCPEKHVIDHWQSLLDDNLIQLLRTDIDIHSKAVSAFSAFCHQYYRQADGQAIPEKQDDILNRYTTALKHSQELPRMGATKAIGNLPKFFISGKLDQIIDSLIGASLKTPASEKFAEARRDTFSAMTSVCKTAGLSNEDSTYECISKEQINSVFAALVEGMMDYTTDSRGDVGAWVREACMVAASEIVQLVLTQQPTYFDQEVYKRLMQILAQQAAEKIDRTRTCAGGIFLKLLYQKDPLVPHIPHRQELMKIFTKRDTQYLIWSASADCFPKIVQLLSLPTYRYNVLLGLTVSVGGLTESLVKHSGQSLMTYLRTHNTKDELQIIADIMLTIFKDYQKIDRVSLPMLKMCDLLLSSGSFDNLFEDKESSFPATLLDLLKIEIRKSGDAQKLLSSIDVFCALLQFEGDIRKRCLTQLFIFVCHKYPKVRKTAANKLYETLLVYDDIIPEEHIDAVQEILTETDWQDKIEVVRPIRNKLCELLGIPKPVMKTKSGTDSEKND</sequence>
<dbReference type="GO" id="GO:0016328">
    <property type="term" value="C:lateral plasma membrane"/>
    <property type="evidence" value="ECO:0007669"/>
    <property type="project" value="TreeGrafter"/>
</dbReference>
<gene>
    <name evidence="7" type="ORF">HOLleu_17418</name>
</gene>
<dbReference type="Pfam" id="PF23579">
    <property type="entry name" value="ARM_TBCD"/>
    <property type="match status" value="1"/>
</dbReference>
<evidence type="ECO:0000259" key="6">
    <source>
        <dbReference type="Pfam" id="PF25767"/>
    </source>
</evidence>
<protein>
    <recommendedName>
        <fullName evidence="2">Tubulin-specific chaperone D</fullName>
    </recommendedName>
</protein>
<dbReference type="OrthoDB" id="10253476at2759"/>
<dbReference type="GO" id="GO:0007021">
    <property type="term" value="P:tubulin complex assembly"/>
    <property type="evidence" value="ECO:0007669"/>
    <property type="project" value="InterPro"/>
</dbReference>
<evidence type="ECO:0000256" key="3">
    <source>
        <dbReference type="ARBA" id="ARBA00023186"/>
    </source>
</evidence>
<dbReference type="Proteomes" id="UP001152320">
    <property type="component" value="Chromosome 8"/>
</dbReference>
<accession>A0A9Q1C1B7</accession>
<evidence type="ECO:0000313" key="7">
    <source>
        <dbReference type="EMBL" id="KAJ8036782.1"/>
    </source>
</evidence>
<dbReference type="GO" id="GO:0048487">
    <property type="term" value="F:beta-tubulin binding"/>
    <property type="evidence" value="ECO:0007669"/>
    <property type="project" value="InterPro"/>
</dbReference>
<comment type="similarity">
    <text evidence="1">Belongs to the TBCD family.</text>
</comment>
<dbReference type="Pfam" id="PF12612">
    <property type="entry name" value="TFCD_C"/>
    <property type="match status" value="1"/>
</dbReference>
<evidence type="ECO:0000259" key="5">
    <source>
        <dbReference type="Pfam" id="PF12612"/>
    </source>
</evidence>
<proteinExistence type="inferred from homology"/>
<dbReference type="PANTHER" id="PTHR12658">
    <property type="entry name" value="BETA-TUBULIN COFACTOR D"/>
    <property type="match status" value="1"/>
</dbReference>
<dbReference type="EMBL" id="JAIZAY010000008">
    <property type="protein sequence ID" value="KAJ8036782.1"/>
    <property type="molecule type" value="Genomic_DNA"/>
</dbReference>